<evidence type="ECO:0000313" key="6">
    <source>
        <dbReference type="EMBL" id="CAB4322686.1"/>
    </source>
</evidence>
<keyword evidence="2" id="KW-0479">Metal-binding</keyword>
<keyword evidence="1" id="KW-0001">2Fe-2S</keyword>
<gene>
    <name evidence="6" type="ORF">UFOPK1392_00422</name>
    <name evidence="7" type="ORF">UFOPK3733_00319</name>
</gene>
<dbReference type="InterPro" id="IPR036010">
    <property type="entry name" value="2Fe-2S_ferredoxin-like_sf"/>
</dbReference>
<dbReference type="PANTHER" id="PTHR44379">
    <property type="entry name" value="OXIDOREDUCTASE WITH IRON-SULFUR SUBUNIT"/>
    <property type="match status" value="1"/>
</dbReference>
<proteinExistence type="predicted"/>
<feature type="domain" description="2Fe-2S ferredoxin-type" evidence="5">
    <location>
        <begin position="2"/>
        <end position="78"/>
    </location>
</feature>
<dbReference type="PANTHER" id="PTHR44379:SF2">
    <property type="entry name" value="BLR6218 PROTEIN"/>
    <property type="match status" value="1"/>
</dbReference>
<evidence type="ECO:0000256" key="4">
    <source>
        <dbReference type="ARBA" id="ARBA00023014"/>
    </source>
</evidence>
<dbReference type="GO" id="GO:0051537">
    <property type="term" value="F:2 iron, 2 sulfur cluster binding"/>
    <property type="evidence" value="ECO:0007669"/>
    <property type="project" value="UniProtKB-KW"/>
</dbReference>
<organism evidence="7">
    <name type="scientific">freshwater metagenome</name>
    <dbReference type="NCBI Taxonomy" id="449393"/>
    <lineage>
        <taxon>unclassified sequences</taxon>
        <taxon>metagenomes</taxon>
        <taxon>ecological metagenomes</taxon>
    </lineage>
</organism>
<dbReference type="EMBL" id="CAFBNC010000008">
    <property type="protein sequence ID" value="CAB4925159.1"/>
    <property type="molecule type" value="Genomic_DNA"/>
</dbReference>
<accession>A0A6J7I382</accession>
<sequence length="153" mass="16152">MTAMKYNVNGSTYQFDADPGMPLLWVIRDIIGLTGTKYGCGVEICKACTVWIDGSPEKSCDMNASEGVGRKITTIEGLSATPVGVRLQNAFIDCQAPQCGYCQSGMLMAAAKLVTSNSKPSDAQIDSALGNICACGTYPRVKQAIKKATGQPT</sequence>
<protein>
    <submittedName>
        <fullName evidence="7">Unannotated protein</fullName>
    </submittedName>
</protein>
<keyword evidence="3" id="KW-0408">Iron</keyword>
<dbReference type="InterPro" id="IPR036884">
    <property type="entry name" value="2Fe-2S-bd_dom_sf"/>
</dbReference>
<evidence type="ECO:0000256" key="2">
    <source>
        <dbReference type="ARBA" id="ARBA00022723"/>
    </source>
</evidence>
<dbReference type="InterPro" id="IPR012675">
    <property type="entry name" value="Beta-grasp_dom_sf"/>
</dbReference>
<reference evidence="7" key="1">
    <citation type="submission" date="2020-05" db="EMBL/GenBank/DDBJ databases">
        <authorList>
            <person name="Chiriac C."/>
            <person name="Salcher M."/>
            <person name="Ghai R."/>
            <person name="Kavagutti S V."/>
        </authorList>
    </citation>
    <scope>NUCLEOTIDE SEQUENCE</scope>
</reference>
<dbReference type="Gene3D" id="3.10.20.30">
    <property type="match status" value="1"/>
</dbReference>
<dbReference type="InterPro" id="IPR051452">
    <property type="entry name" value="Diverse_Oxidoreductases"/>
</dbReference>
<dbReference type="PROSITE" id="PS51085">
    <property type="entry name" value="2FE2S_FER_2"/>
    <property type="match status" value="1"/>
</dbReference>
<dbReference type="GO" id="GO:0046872">
    <property type="term" value="F:metal ion binding"/>
    <property type="evidence" value="ECO:0007669"/>
    <property type="project" value="UniProtKB-KW"/>
</dbReference>
<keyword evidence="4" id="KW-0411">Iron-sulfur</keyword>
<dbReference type="Pfam" id="PF00111">
    <property type="entry name" value="Fer2"/>
    <property type="match status" value="1"/>
</dbReference>
<dbReference type="SUPFAM" id="SSF47741">
    <property type="entry name" value="CO dehydrogenase ISP C-domain like"/>
    <property type="match status" value="1"/>
</dbReference>
<evidence type="ECO:0000313" key="7">
    <source>
        <dbReference type="EMBL" id="CAB4925159.1"/>
    </source>
</evidence>
<dbReference type="Gene3D" id="1.10.150.120">
    <property type="entry name" value="[2Fe-2S]-binding domain"/>
    <property type="match status" value="1"/>
</dbReference>
<dbReference type="CDD" id="cd00207">
    <property type="entry name" value="fer2"/>
    <property type="match status" value="1"/>
</dbReference>
<dbReference type="InterPro" id="IPR001041">
    <property type="entry name" value="2Fe-2S_ferredoxin-type"/>
</dbReference>
<evidence type="ECO:0000256" key="3">
    <source>
        <dbReference type="ARBA" id="ARBA00023004"/>
    </source>
</evidence>
<dbReference type="AlphaFoldDB" id="A0A6J7I382"/>
<evidence type="ECO:0000256" key="1">
    <source>
        <dbReference type="ARBA" id="ARBA00022714"/>
    </source>
</evidence>
<dbReference type="EMBL" id="CAEMXZ010000011">
    <property type="protein sequence ID" value="CAB4322686.1"/>
    <property type="molecule type" value="Genomic_DNA"/>
</dbReference>
<dbReference type="Pfam" id="PF01799">
    <property type="entry name" value="Fer2_2"/>
    <property type="match status" value="1"/>
</dbReference>
<name>A0A6J7I382_9ZZZZ</name>
<dbReference type="SUPFAM" id="SSF54292">
    <property type="entry name" value="2Fe-2S ferredoxin-like"/>
    <property type="match status" value="1"/>
</dbReference>
<evidence type="ECO:0000259" key="5">
    <source>
        <dbReference type="PROSITE" id="PS51085"/>
    </source>
</evidence>
<dbReference type="GO" id="GO:0016491">
    <property type="term" value="F:oxidoreductase activity"/>
    <property type="evidence" value="ECO:0007669"/>
    <property type="project" value="InterPro"/>
</dbReference>
<dbReference type="InterPro" id="IPR002888">
    <property type="entry name" value="2Fe-2S-bd"/>
</dbReference>